<proteinExistence type="predicted"/>
<gene>
    <name evidence="2" type="ORF">EYF80_020091</name>
</gene>
<evidence type="ECO:0000313" key="3">
    <source>
        <dbReference type="Proteomes" id="UP000314294"/>
    </source>
</evidence>
<organism evidence="2 3">
    <name type="scientific">Liparis tanakae</name>
    <name type="common">Tanaka's snailfish</name>
    <dbReference type="NCBI Taxonomy" id="230148"/>
    <lineage>
        <taxon>Eukaryota</taxon>
        <taxon>Metazoa</taxon>
        <taxon>Chordata</taxon>
        <taxon>Craniata</taxon>
        <taxon>Vertebrata</taxon>
        <taxon>Euteleostomi</taxon>
        <taxon>Actinopterygii</taxon>
        <taxon>Neopterygii</taxon>
        <taxon>Teleostei</taxon>
        <taxon>Neoteleostei</taxon>
        <taxon>Acanthomorphata</taxon>
        <taxon>Eupercaria</taxon>
        <taxon>Perciformes</taxon>
        <taxon>Cottioidei</taxon>
        <taxon>Cottales</taxon>
        <taxon>Liparidae</taxon>
        <taxon>Liparis</taxon>
    </lineage>
</organism>
<sequence>METLGGFSDLLRADQQRNRDRPSPQRTTGSLQVYACSVKFHYTAESISPRVLNKKSGLRRGLSESADFDVVTICIGCLRQPILLLHHLPHPA</sequence>
<comment type="caution">
    <text evidence="2">The sequence shown here is derived from an EMBL/GenBank/DDBJ whole genome shotgun (WGS) entry which is preliminary data.</text>
</comment>
<feature type="region of interest" description="Disordered" evidence="1">
    <location>
        <begin position="1"/>
        <end position="28"/>
    </location>
</feature>
<protein>
    <submittedName>
        <fullName evidence="2">Uncharacterized protein</fullName>
    </submittedName>
</protein>
<reference evidence="2 3" key="1">
    <citation type="submission" date="2019-03" db="EMBL/GenBank/DDBJ databases">
        <title>First draft genome of Liparis tanakae, snailfish: a comprehensive survey of snailfish specific genes.</title>
        <authorList>
            <person name="Kim W."/>
            <person name="Song I."/>
            <person name="Jeong J.-H."/>
            <person name="Kim D."/>
            <person name="Kim S."/>
            <person name="Ryu S."/>
            <person name="Song J.Y."/>
            <person name="Lee S.K."/>
        </authorList>
    </citation>
    <scope>NUCLEOTIDE SEQUENCE [LARGE SCALE GENOMIC DNA]</scope>
    <source>
        <tissue evidence="2">Muscle</tissue>
    </source>
</reference>
<feature type="compositionally biased region" description="Basic and acidic residues" evidence="1">
    <location>
        <begin position="11"/>
        <end position="23"/>
    </location>
</feature>
<name>A0A4Z2HVK1_9TELE</name>
<dbReference type="AlphaFoldDB" id="A0A4Z2HVK1"/>
<evidence type="ECO:0000313" key="2">
    <source>
        <dbReference type="EMBL" id="TNN69727.1"/>
    </source>
</evidence>
<dbReference type="EMBL" id="SRLO01000172">
    <property type="protein sequence ID" value="TNN69727.1"/>
    <property type="molecule type" value="Genomic_DNA"/>
</dbReference>
<evidence type="ECO:0000256" key="1">
    <source>
        <dbReference type="SAM" id="MobiDB-lite"/>
    </source>
</evidence>
<keyword evidence="3" id="KW-1185">Reference proteome</keyword>
<dbReference type="Proteomes" id="UP000314294">
    <property type="component" value="Unassembled WGS sequence"/>
</dbReference>
<accession>A0A4Z2HVK1</accession>